<dbReference type="CDD" id="cd22157">
    <property type="entry name" value="F-box_AtFBW1-like"/>
    <property type="match status" value="1"/>
</dbReference>
<reference evidence="2" key="2">
    <citation type="submission" date="2018-05" db="EMBL/GenBank/DDBJ databases">
        <title>OgluRS3 (Oryza glumaepatula Reference Sequence Version 3).</title>
        <authorList>
            <person name="Zhang J."/>
            <person name="Kudrna D."/>
            <person name="Lee S."/>
            <person name="Talag J."/>
            <person name="Welchert J."/>
            <person name="Wing R.A."/>
        </authorList>
    </citation>
    <scope>NUCLEOTIDE SEQUENCE [LARGE SCALE GENOMIC DNA]</scope>
</reference>
<dbReference type="NCBIfam" id="TIGR01640">
    <property type="entry name" value="F_box_assoc_1"/>
    <property type="match status" value="1"/>
</dbReference>
<dbReference type="InterPro" id="IPR036047">
    <property type="entry name" value="F-box-like_dom_sf"/>
</dbReference>
<dbReference type="HOGENOM" id="CLU_034248_6_1_1"/>
<dbReference type="InterPro" id="IPR050796">
    <property type="entry name" value="SCF_F-box_component"/>
</dbReference>
<evidence type="ECO:0000259" key="1">
    <source>
        <dbReference type="SMART" id="SM00256"/>
    </source>
</evidence>
<dbReference type="eggNOG" id="ENOG502SZXT">
    <property type="taxonomic scope" value="Eukaryota"/>
</dbReference>
<dbReference type="InterPro" id="IPR013187">
    <property type="entry name" value="F-box-assoc_dom_typ3"/>
</dbReference>
<dbReference type="SMART" id="SM00256">
    <property type="entry name" value="FBOX"/>
    <property type="match status" value="1"/>
</dbReference>
<dbReference type="Pfam" id="PF00646">
    <property type="entry name" value="F-box"/>
    <property type="match status" value="1"/>
</dbReference>
<sequence>MAIPNDLLVSEVLSRLPVKSLLRFRSVCRSWRTAVADRAFARRHLTLSRRAAGTTPPSVLAVVTRIDADPDNAAPPEDLISFHRIRPGRRQPSSAASAAVAADVVVDVEQMQELALECSNPLLRSSHCDGLVAVAADVGRIFVCNPATREFVVLPPGSPGPYDYRREEAAVLGVDPRTGVHVVARCLYRHYGRHTDEHTGEQSLEYDIVHEVFVLGPSGSGGWEATAAPPCPVELVVPPAHARGAFYWATNDQSDPAQREHPNALLRFAIHDGVFDVVPLPPGPDDRDALMELGGELCYMRPTGATAFDFWMLPADADAEAEHDEEEGGHGAGWSLRWRFDFGGGDPIDDLTPLYMAPDGTLAYVYLDMARMICRLDERNNLLEKVVDMAAVYRHLVEELGHGNYYDHSEKDYRLEIQNGRWKRVQDGDGPALLSIQSLLTYVESLVQIN</sequence>
<dbReference type="AlphaFoldDB" id="A0A0D9ZJX3"/>
<organism evidence="2">
    <name type="scientific">Oryza glumipatula</name>
    <dbReference type="NCBI Taxonomy" id="40148"/>
    <lineage>
        <taxon>Eukaryota</taxon>
        <taxon>Viridiplantae</taxon>
        <taxon>Streptophyta</taxon>
        <taxon>Embryophyta</taxon>
        <taxon>Tracheophyta</taxon>
        <taxon>Spermatophyta</taxon>
        <taxon>Magnoliopsida</taxon>
        <taxon>Liliopsida</taxon>
        <taxon>Poales</taxon>
        <taxon>Poaceae</taxon>
        <taxon>BOP clade</taxon>
        <taxon>Oryzoideae</taxon>
        <taxon>Oryzeae</taxon>
        <taxon>Oryzinae</taxon>
        <taxon>Oryza</taxon>
    </lineage>
</organism>
<protein>
    <recommendedName>
        <fullName evidence="1">F-box domain-containing protein</fullName>
    </recommendedName>
</protein>
<keyword evidence="3" id="KW-1185">Reference proteome</keyword>
<dbReference type="STRING" id="40148.A0A0D9ZJX3"/>
<dbReference type="PANTHER" id="PTHR31672:SF13">
    <property type="entry name" value="F-BOX PROTEIN CPR30-LIKE"/>
    <property type="match status" value="1"/>
</dbReference>
<dbReference type="SUPFAM" id="SSF81383">
    <property type="entry name" value="F-box domain"/>
    <property type="match status" value="1"/>
</dbReference>
<accession>A0A0D9ZJX3</accession>
<dbReference type="Pfam" id="PF08268">
    <property type="entry name" value="FBA_3"/>
    <property type="match status" value="1"/>
</dbReference>
<dbReference type="InterPro" id="IPR017451">
    <property type="entry name" value="F-box-assoc_interact_dom"/>
</dbReference>
<name>A0A0D9ZJX3_9ORYZ</name>
<dbReference type="PANTHER" id="PTHR31672">
    <property type="entry name" value="BNACNNG10540D PROTEIN"/>
    <property type="match status" value="1"/>
</dbReference>
<dbReference type="InterPro" id="IPR001810">
    <property type="entry name" value="F-box_dom"/>
</dbReference>
<dbReference type="Proteomes" id="UP000026961">
    <property type="component" value="Chromosome 4"/>
</dbReference>
<proteinExistence type="predicted"/>
<dbReference type="Gene3D" id="1.20.1280.50">
    <property type="match status" value="1"/>
</dbReference>
<evidence type="ECO:0000313" key="3">
    <source>
        <dbReference type="Proteomes" id="UP000026961"/>
    </source>
</evidence>
<dbReference type="Gramene" id="OGLUM04G09920.1">
    <property type="protein sequence ID" value="OGLUM04G09920.1"/>
    <property type="gene ID" value="OGLUM04G09920"/>
</dbReference>
<reference evidence="2" key="1">
    <citation type="submission" date="2015-04" db="UniProtKB">
        <authorList>
            <consortium name="EnsemblPlants"/>
        </authorList>
    </citation>
    <scope>IDENTIFICATION</scope>
</reference>
<dbReference type="EnsemblPlants" id="OGLUM04G09920.1">
    <property type="protein sequence ID" value="OGLUM04G09920.1"/>
    <property type="gene ID" value="OGLUM04G09920"/>
</dbReference>
<feature type="domain" description="F-box" evidence="1">
    <location>
        <begin position="3"/>
        <end position="44"/>
    </location>
</feature>
<evidence type="ECO:0000313" key="2">
    <source>
        <dbReference type="EnsemblPlants" id="OGLUM04G09920.1"/>
    </source>
</evidence>